<evidence type="ECO:0000256" key="1">
    <source>
        <dbReference type="ARBA" id="ARBA00022741"/>
    </source>
</evidence>
<dbReference type="OrthoDB" id="9802448at2"/>
<dbReference type="PANTHER" id="PTHR11361">
    <property type="entry name" value="DNA MISMATCH REPAIR PROTEIN MUTS FAMILY MEMBER"/>
    <property type="match status" value="1"/>
</dbReference>
<dbReference type="InterPro" id="IPR007696">
    <property type="entry name" value="DNA_mismatch_repair_MutS_core"/>
</dbReference>
<keyword evidence="1" id="KW-0547">Nucleotide-binding</keyword>
<sequence length="440" mass="50091">MGFVTDKQTLDDLNILGRYKNNSIFSLFNHTITSGGGRLLEKMFQHPFDDILSINKRRDIFALFEKINIALPFTEKEFDIVENYLRNTESKNRLLAAVNIAKIKFLDFVAGDKDYSAFREGLEKTIEIFARLKDLMVGVEQAARNTAYHAQAKKNLDLLTDKHFDLAYACIEQKPLSFKNVFKLDYIFRAYLNDRITELLNEIYELDIYIAVSNLAREKGYRYANAVDKSEKFIDIKGVYHPAIPNAIANDVYIGENKNVFFLTGANMAGKSTFMKSFSIAIYLAHMGFPVAAKEMNFALHDGIYTSINVPDNLVMGYSHFYAEVLRVKYIAQEVASDKQLVIVFDELFKGTNVKDAYDGTVSIVDAFSKRKGAFIISTHIMEAGQTLKESNDRLFFKYLPTVMKGSVPTYPYKLADGITDDRHGMIIIENEGILDIIHE</sequence>
<feature type="domain" description="DNA mismatch repair proteins mutS family" evidence="4">
    <location>
        <begin position="258"/>
        <end position="439"/>
    </location>
</feature>
<proteinExistence type="predicted"/>
<dbReference type="EMBL" id="BAMD01000073">
    <property type="protein sequence ID" value="GAF05202.1"/>
    <property type="molecule type" value="Genomic_DNA"/>
</dbReference>
<reference evidence="5 6" key="1">
    <citation type="journal article" date="2014" name="Genome Announc.">
        <title>Draft Genome Sequence of Cytophaga fermentans JCM 21142T, a Facultative Anaerobe Isolated from Marine Mud.</title>
        <authorList>
            <person name="Starns D."/>
            <person name="Oshima K."/>
            <person name="Suda W."/>
            <person name="Iino T."/>
            <person name="Yuki M."/>
            <person name="Inoue J."/>
            <person name="Kitamura K."/>
            <person name="Iida T."/>
            <person name="Darby A."/>
            <person name="Hattori M."/>
            <person name="Ohkuma M."/>
        </authorList>
    </citation>
    <scope>NUCLEOTIDE SEQUENCE [LARGE SCALE GENOMIC DNA]</scope>
    <source>
        <strain evidence="5 6">JCM 21142</strain>
    </source>
</reference>
<dbReference type="Gene3D" id="3.40.50.300">
    <property type="entry name" value="P-loop containing nucleotide triphosphate hydrolases"/>
    <property type="match status" value="1"/>
</dbReference>
<evidence type="ECO:0000256" key="2">
    <source>
        <dbReference type="ARBA" id="ARBA00022840"/>
    </source>
</evidence>
<dbReference type="STRING" id="869213.GCA_000517085_01646"/>
<dbReference type="eggNOG" id="COG0249">
    <property type="taxonomic scope" value="Bacteria"/>
</dbReference>
<dbReference type="GO" id="GO:0140664">
    <property type="term" value="F:ATP-dependent DNA damage sensor activity"/>
    <property type="evidence" value="ECO:0007669"/>
    <property type="project" value="InterPro"/>
</dbReference>
<evidence type="ECO:0000256" key="3">
    <source>
        <dbReference type="ARBA" id="ARBA00023125"/>
    </source>
</evidence>
<dbReference type="Pfam" id="PF00488">
    <property type="entry name" value="MutS_V"/>
    <property type="match status" value="1"/>
</dbReference>
<keyword evidence="3" id="KW-0238">DNA-binding</keyword>
<dbReference type="InterPro" id="IPR045076">
    <property type="entry name" value="MutS"/>
</dbReference>
<comment type="caution">
    <text evidence="5">The sequence shown here is derived from an EMBL/GenBank/DDBJ whole genome shotgun (WGS) entry which is preliminary data.</text>
</comment>
<dbReference type="GO" id="GO:0030983">
    <property type="term" value="F:mismatched DNA binding"/>
    <property type="evidence" value="ECO:0007669"/>
    <property type="project" value="InterPro"/>
</dbReference>
<evidence type="ECO:0000259" key="4">
    <source>
        <dbReference type="SMART" id="SM00534"/>
    </source>
</evidence>
<dbReference type="InterPro" id="IPR036187">
    <property type="entry name" value="DNA_mismatch_repair_MutS_sf"/>
</dbReference>
<protein>
    <submittedName>
        <fullName evidence="5">DNA mismatch repair protein MutS</fullName>
    </submittedName>
</protein>
<keyword evidence="6" id="KW-1185">Reference proteome</keyword>
<dbReference type="SUPFAM" id="SSF52540">
    <property type="entry name" value="P-loop containing nucleoside triphosphate hydrolases"/>
    <property type="match status" value="1"/>
</dbReference>
<dbReference type="InterPro" id="IPR027417">
    <property type="entry name" value="P-loop_NTPase"/>
</dbReference>
<dbReference type="GO" id="GO:0006298">
    <property type="term" value="P:mismatch repair"/>
    <property type="evidence" value="ECO:0007669"/>
    <property type="project" value="InterPro"/>
</dbReference>
<organism evidence="5 6">
    <name type="scientific">Saccharicrinis fermentans DSM 9555 = JCM 21142</name>
    <dbReference type="NCBI Taxonomy" id="869213"/>
    <lineage>
        <taxon>Bacteria</taxon>
        <taxon>Pseudomonadati</taxon>
        <taxon>Bacteroidota</taxon>
        <taxon>Bacteroidia</taxon>
        <taxon>Marinilabiliales</taxon>
        <taxon>Marinilabiliaceae</taxon>
        <taxon>Saccharicrinis</taxon>
    </lineage>
</organism>
<dbReference type="Pfam" id="PF05192">
    <property type="entry name" value="MutS_III"/>
    <property type="match status" value="1"/>
</dbReference>
<name>W7YA54_9BACT</name>
<dbReference type="PANTHER" id="PTHR11361:SF99">
    <property type="entry name" value="DNA MISMATCH REPAIR PROTEIN"/>
    <property type="match status" value="1"/>
</dbReference>
<dbReference type="SMART" id="SM00534">
    <property type="entry name" value="MUTSac"/>
    <property type="match status" value="1"/>
</dbReference>
<dbReference type="InterPro" id="IPR000432">
    <property type="entry name" value="DNA_mismatch_repair_MutS_C"/>
</dbReference>
<dbReference type="Proteomes" id="UP000019402">
    <property type="component" value="Unassembled WGS sequence"/>
</dbReference>
<keyword evidence="2" id="KW-0067">ATP-binding</keyword>
<evidence type="ECO:0000313" key="6">
    <source>
        <dbReference type="Proteomes" id="UP000019402"/>
    </source>
</evidence>
<dbReference type="GO" id="GO:0005524">
    <property type="term" value="F:ATP binding"/>
    <property type="evidence" value="ECO:0007669"/>
    <property type="project" value="UniProtKB-KW"/>
</dbReference>
<dbReference type="RefSeq" id="WP_027471422.1">
    <property type="nucleotide sequence ID" value="NZ_BAMD01000073.1"/>
</dbReference>
<dbReference type="AlphaFoldDB" id="W7YA54"/>
<evidence type="ECO:0000313" key="5">
    <source>
        <dbReference type="EMBL" id="GAF05202.1"/>
    </source>
</evidence>
<dbReference type="Gene3D" id="1.10.1420.10">
    <property type="match status" value="1"/>
</dbReference>
<gene>
    <name evidence="5" type="ORF">JCM21142_93929</name>
</gene>
<accession>W7YA54</accession>
<dbReference type="SUPFAM" id="SSF48334">
    <property type="entry name" value="DNA repair protein MutS, domain III"/>
    <property type="match status" value="1"/>
</dbReference>